<gene>
    <name evidence="2" type="ORF">M440DRAFT_361622</name>
</gene>
<evidence type="ECO:0008006" key="4">
    <source>
        <dbReference type="Google" id="ProtNLM"/>
    </source>
</evidence>
<evidence type="ECO:0000313" key="2">
    <source>
        <dbReference type="EMBL" id="PTB77759.1"/>
    </source>
</evidence>
<dbReference type="PROSITE" id="PS51257">
    <property type="entry name" value="PROKAR_LIPOPROTEIN"/>
    <property type="match status" value="1"/>
</dbReference>
<evidence type="ECO:0000256" key="1">
    <source>
        <dbReference type="SAM" id="SignalP"/>
    </source>
</evidence>
<organism evidence="2 3">
    <name type="scientific">Trichoderma longibrachiatum ATCC 18648</name>
    <dbReference type="NCBI Taxonomy" id="983965"/>
    <lineage>
        <taxon>Eukaryota</taxon>
        <taxon>Fungi</taxon>
        <taxon>Dikarya</taxon>
        <taxon>Ascomycota</taxon>
        <taxon>Pezizomycotina</taxon>
        <taxon>Sordariomycetes</taxon>
        <taxon>Hypocreomycetidae</taxon>
        <taxon>Hypocreales</taxon>
        <taxon>Hypocreaceae</taxon>
        <taxon>Trichoderma</taxon>
    </lineage>
</organism>
<reference evidence="2 3" key="1">
    <citation type="submission" date="2016-07" db="EMBL/GenBank/DDBJ databases">
        <title>Multiple horizontal gene transfer events from other fungi enriched the ability of initially mycotrophic Trichoderma (Ascomycota) to feed on dead plant biomass.</title>
        <authorList>
            <consortium name="DOE Joint Genome Institute"/>
            <person name="Aerts A."/>
            <person name="Atanasova L."/>
            <person name="Chenthamara K."/>
            <person name="Zhang J."/>
            <person name="Grujic M."/>
            <person name="Henrissat B."/>
            <person name="Kuo A."/>
            <person name="Salamov A."/>
            <person name="Lipzen A."/>
            <person name="Labutti K."/>
            <person name="Barry K."/>
            <person name="Miao Y."/>
            <person name="Rahimi M.J."/>
            <person name="Shen Q."/>
            <person name="Grigoriev I.V."/>
            <person name="Kubicek C.P."/>
            <person name="Druzhinina I.S."/>
        </authorList>
    </citation>
    <scope>NUCLEOTIDE SEQUENCE [LARGE SCALE GENOMIC DNA]</scope>
    <source>
        <strain evidence="2 3">ATCC 18648</strain>
    </source>
</reference>
<keyword evidence="1" id="KW-0732">Signal</keyword>
<accession>A0A2T4C856</accession>
<evidence type="ECO:0000313" key="3">
    <source>
        <dbReference type="Proteomes" id="UP000240760"/>
    </source>
</evidence>
<proteinExistence type="predicted"/>
<dbReference type="EMBL" id="KZ679130">
    <property type="protein sequence ID" value="PTB77759.1"/>
    <property type="molecule type" value="Genomic_DNA"/>
</dbReference>
<feature type="chain" id="PRO_5015432473" description="Secreted protein" evidence="1">
    <location>
        <begin position="27"/>
        <end position="74"/>
    </location>
</feature>
<sequence>MPLRSPCPSMLKELKAMWLLAWGTSSVSVSACMSEVPPCLTTACVLDGGQDGLPRDIQPLYLAKSLVQGATHSR</sequence>
<dbReference type="AlphaFoldDB" id="A0A2T4C856"/>
<keyword evidence="3" id="KW-1185">Reference proteome</keyword>
<protein>
    <recommendedName>
        <fullName evidence="4">Secreted protein</fullName>
    </recommendedName>
</protein>
<dbReference type="Proteomes" id="UP000240760">
    <property type="component" value="Unassembled WGS sequence"/>
</dbReference>
<name>A0A2T4C856_TRILO</name>
<feature type="signal peptide" evidence="1">
    <location>
        <begin position="1"/>
        <end position="26"/>
    </location>
</feature>